<dbReference type="InterPro" id="IPR036188">
    <property type="entry name" value="FAD/NAD-bd_sf"/>
</dbReference>
<keyword evidence="3 6" id="KW-0274">FAD</keyword>
<dbReference type="GO" id="GO:0010181">
    <property type="term" value="F:FMN binding"/>
    <property type="evidence" value="ECO:0007669"/>
    <property type="project" value="InterPro"/>
</dbReference>
<dbReference type="SUPFAM" id="SSF56425">
    <property type="entry name" value="Succinate dehydrogenase/fumarate reductase flavoprotein, catalytic domain"/>
    <property type="match status" value="1"/>
</dbReference>
<reference evidence="8 9" key="1">
    <citation type="journal article" date="2016" name="Mol. Biol. Evol.">
        <title>Comparative Genomics of Early-Diverging Mushroom-Forming Fungi Provides Insights into the Origins of Lignocellulose Decay Capabilities.</title>
        <authorList>
            <person name="Nagy L.G."/>
            <person name="Riley R."/>
            <person name="Tritt A."/>
            <person name="Adam C."/>
            <person name="Daum C."/>
            <person name="Floudas D."/>
            <person name="Sun H."/>
            <person name="Yadav J.S."/>
            <person name="Pangilinan J."/>
            <person name="Larsson K.H."/>
            <person name="Matsuura K."/>
            <person name="Barry K."/>
            <person name="Labutti K."/>
            <person name="Kuo R."/>
            <person name="Ohm R.A."/>
            <person name="Bhattacharya S.S."/>
            <person name="Shirouzu T."/>
            <person name="Yoshinaga Y."/>
            <person name="Martin F.M."/>
            <person name="Grigoriev I.V."/>
            <person name="Hibbett D.S."/>
        </authorList>
    </citation>
    <scope>NUCLEOTIDE SEQUENCE [LARGE SCALE GENOMIC DNA]</scope>
    <source>
        <strain evidence="8 9">HHB12029</strain>
    </source>
</reference>
<evidence type="ECO:0000313" key="8">
    <source>
        <dbReference type="EMBL" id="KZW03160.1"/>
    </source>
</evidence>
<dbReference type="InterPro" id="IPR003953">
    <property type="entry name" value="FAD-dep_OxRdtase_2_FAD-bd"/>
</dbReference>
<dbReference type="EMBL" id="KV425884">
    <property type="protein sequence ID" value="KZW03160.1"/>
    <property type="molecule type" value="Genomic_DNA"/>
</dbReference>
<protein>
    <recommendedName>
        <fullName evidence="6">Fumarate reductase</fullName>
        <ecNumber evidence="6">1.3.1.6</ecNumber>
    </recommendedName>
</protein>
<organism evidence="8 9">
    <name type="scientific">Exidia glandulosa HHB12029</name>
    <dbReference type="NCBI Taxonomy" id="1314781"/>
    <lineage>
        <taxon>Eukaryota</taxon>
        <taxon>Fungi</taxon>
        <taxon>Dikarya</taxon>
        <taxon>Basidiomycota</taxon>
        <taxon>Agaricomycotina</taxon>
        <taxon>Agaricomycetes</taxon>
        <taxon>Auriculariales</taxon>
        <taxon>Exidiaceae</taxon>
        <taxon>Exidia</taxon>
    </lineage>
</organism>
<dbReference type="EC" id="1.3.1.6" evidence="6"/>
<comment type="cofactor">
    <cofactor evidence="6">
        <name>FAD</name>
        <dbReference type="ChEBI" id="CHEBI:57692"/>
    </cofactor>
    <text evidence="6">Binds 1 FAD per monomer.</text>
</comment>
<evidence type="ECO:0000256" key="6">
    <source>
        <dbReference type="RuleBase" id="RU366062"/>
    </source>
</evidence>
<evidence type="ECO:0000259" key="7">
    <source>
        <dbReference type="Pfam" id="PF00890"/>
    </source>
</evidence>
<dbReference type="InterPro" id="IPR050315">
    <property type="entry name" value="FAD-oxidoreductase_2"/>
</dbReference>
<sequence>MSNSQPLIIVGGGLAGISCAHRALELGATRIVLLEKEAKLGGNALKASSGINGAPTSTQKASGVDDSVELFGNDTTASAGNLARPELINALTSRSADAVDWLSNNFKVDLSIVSQLGGHSAARTHRGIGGAPGWAITSALIKQLEAEEKAGRITVERGAKVVSVLGKEGAVEGVTYDQQGTRKELQGQVVVASGGYSLSHELLFKHRPDLLSVPTTSGPHATGDLHILLQASNVHASLVDLREVQVHPTGFVDPSNPTSSTKFLAAEALRGAGGILVNAEGQRFVNELDRRDAVSASIQTVLAAGSGPVRLLMTESAVDSIKEHCKFYVAKGLMKRFDNLAQLATDSGMSTVVLRSSFDAYRVASEGGTADAFGKTIFPHADFVEDAPIYAAIITPVVHYTMGGIEIVATGRVLDTSGNVIQGLYAAGEATGGIHGHNRLAGSSLLECVVFGRLAAETALAHV</sequence>
<dbReference type="Gene3D" id="3.50.50.60">
    <property type="entry name" value="FAD/NAD(P)-binding domain"/>
    <property type="match status" value="1"/>
</dbReference>
<accession>A0A166BQB8</accession>
<dbReference type="Proteomes" id="UP000077266">
    <property type="component" value="Unassembled WGS sequence"/>
</dbReference>
<gene>
    <name evidence="8" type="ORF">EXIGLDRAFT_664305</name>
</gene>
<evidence type="ECO:0000256" key="4">
    <source>
        <dbReference type="ARBA" id="ARBA00023002"/>
    </source>
</evidence>
<evidence type="ECO:0000256" key="5">
    <source>
        <dbReference type="ARBA" id="ARBA00050832"/>
    </source>
</evidence>
<name>A0A166BQB8_EXIGL</name>
<keyword evidence="4 6" id="KW-0560">Oxidoreductase</keyword>
<proteinExistence type="inferred from homology"/>
<dbReference type="Gene3D" id="3.90.700.10">
    <property type="entry name" value="Succinate dehydrogenase/fumarate reductase flavoprotein, catalytic domain"/>
    <property type="match status" value="1"/>
</dbReference>
<dbReference type="SUPFAM" id="SSF51905">
    <property type="entry name" value="FAD/NAD(P)-binding domain"/>
    <property type="match status" value="1"/>
</dbReference>
<dbReference type="Pfam" id="PF00890">
    <property type="entry name" value="FAD_binding_2"/>
    <property type="match status" value="1"/>
</dbReference>
<dbReference type="GO" id="GO:0016156">
    <property type="term" value="F:fumarate reductase (NADH) activity"/>
    <property type="evidence" value="ECO:0007669"/>
    <property type="project" value="UniProtKB-EC"/>
</dbReference>
<dbReference type="AlphaFoldDB" id="A0A166BQB8"/>
<feature type="domain" description="FAD-dependent oxidoreductase 2 FAD-binding" evidence="7">
    <location>
        <begin position="8"/>
        <end position="445"/>
    </location>
</feature>
<dbReference type="PRINTS" id="PR00411">
    <property type="entry name" value="PNDRDTASEI"/>
</dbReference>
<dbReference type="InterPro" id="IPR010960">
    <property type="entry name" value="Flavocytochrome_c"/>
</dbReference>
<dbReference type="InterPro" id="IPR027477">
    <property type="entry name" value="Succ_DH/fumarate_Rdtase_cat_sf"/>
</dbReference>
<evidence type="ECO:0000313" key="9">
    <source>
        <dbReference type="Proteomes" id="UP000077266"/>
    </source>
</evidence>
<keyword evidence="2 6" id="KW-0285">Flavoprotein</keyword>
<dbReference type="OrthoDB" id="10254877at2759"/>
<dbReference type="InParanoid" id="A0A166BQB8"/>
<dbReference type="PANTHER" id="PTHR43400:SF1">
    <property type="entry name" value="FUMARATE REDUCTASE"/>
    <property type="match status" value="1"/>
</dbReference>
<comment type="function">
    <text evidence="6">Irreversibly catalyzes the reduction of fumarate to succinate.</text>
</comment>
<dbReference type="PANTHER" id="PTHR43400">
    <property type="entry name" value="FUMARATE REDUCTASE"/>
    <property type="match status" value="1"/>
</dbReference>
<evidence type="ECO:0000256" key="3">
    <source>
        <dbReference type="ARBA" id="ARBA00022827"/>
    </source>
</evidence>
<dbReference type="FunFam" id="3.90.700.10:FF:000007">
    <property type="entry name" value="NADH-dependent fumarate reductase"/>
    <property type="match status" value="1"/>
</dbReference>
<comment type="catalytic activity">
    <reaction evidence="5 6">
        <text>succinate + NAD(+) = fumarate + NADH + H(+)</text>
        <dbReference type="Rhea" id="RHEA:18281"/>
        <dbReference type="ChEBI" id="CHEBI:15378"/>
        <dbReference type="ChEBI" id="CHEBI:29806"/>
        <dbReference type="ChEBI" id="CHEBI:30031"/>
        <dbReference type="ChEBI" id="CHEBI:57540"/>
        <dbReference type="ChEBI" id="CHEBI:57945"/>
        <dbReference type="EC" id="1.3.1.6"/>
    </reaction>
</comment>
<dbReference type="NCBIfam" id="TIGR01813">
    <property type="entry name" value="flavo_cyto_c"/>
    <property type="match status" value="1"/>
</dbReference>
<evidence type="ECO:0000256" key="1">
    <source>
        <dbReference type="ARBA" id="ARBA00008040"/>
    </source>
</evidence>
<comment type="similarity">
    <text evidence="1 6">Belongs to the FAD-dependent oxidoreductase 2 family. FRD/SDH subfamily.</text>
</comment>
<keyword evidence="9" id="KW-1185">Reference proteome</keyword>
<dbReference type="STRING" id="1314781.A0A166BQB8"/>
<evidence type="ECO:0000256" key="2">
    <source>
        <dbReference type="ARBA" id="ARBA00022630"/>
    </source>
</evidence>